<protein>
    <recommendedName>
        <fullName evidence="4">17 kDa surface antigen</fullName>
    </recommendedName>
</protein>
<comment type="caution">
    <text evidence="2">The sequence shown here is derived from an EMBL/GenBank/DDBJ whole genome shotgun (WGS) entry which is preliminary data.</text>
</comment>
<evidence type="ECO:0000256" key="1">
    <source>
        <dbReference type="SAM" id="SignalP"/>
    </source>
</evidence>
<evidence type="ECO:0008006" key="4">
    <source>
        <dbReference type="Google" id="ProtNLM"/>
    </source>
</evidence>
<feature type="chain" id="PRO_5047462368" description="17 kDa surface antigen" evidence="1">
    <location>
        <begin position="23"/>
        <end position="112"/>
    </location>
</feature>
<evidence type="ECO:0000313" key="3">
    <source>
        <dbReference type="Proteomes" id="UP001597203"/>
    </source>
</evidence>
<keyword evidence="3" id="KW-1185">Reference proteome</keyword>
<organism evidence="2 3">
    <name type="scientific">Sphingobium olei</name>
    <dbReference type="NCBI Taxonomy" id="420955"/>
    <lineage>
        <taxon>Bacteria</taxon>
        <taxon>Pseudomonadati</taxon>
        <taxon>Pseudomonadota</taxon>
        <taxon>Alphaproteobacteria</taxon>
        <taxon>Sphingomonadales</taxon>
        <taxon>Sphingomonadaceae</taxon>
        <taxon>Sphingobium</taxon>
    </lineage>
</organism>
<keyword evidence="1" id="KW-0732">Signal</keyword>
<feature type="signal peptide" evidence="1">
    <location>
        <begin position="1"/>
        <end position="22"/>
    </location>
</feature>
<reference evidence="3" key="1">
    <citation type="journal article" date="2019" name="Int. J. Syst. Evol. Microbiol.">
        <title>The Global Catalogue of Microorganisms (GCM) 10K type strain sequencing project: providing services to taxonomists for standard genome sequencing and annotation.</title>
        <authorList>
            <consortium name="The Broad Institute Genomics Platform"/>
            <consortium name="The Broad Institute Genome Sequencing Center for Infectious Disease"/>
            <person name="Wu L."/>
            <person name="Ma J."/>
        </authorList>
    </citation>
    <scope>NUCLEOTIDE SEQUENCE [LARGE SCALE GENOMIC DNA]</scope>
    <source>
        <strain evidence="3">CCUG 54329</strain>
    </source>
</reference>
<dbReference type="Proteomes" id="UP001597203">
    <property type="component" value="Unassembled WGS sequence"/>
</dbReference>
<sequence>MKRMTLMAVAAGVSLVAAPVMAQSLNSKDRARIARADPRDRDDVRYCLIQGKKGRDKGTVIGAAGGAGVGLLAGGGVGDALLGAGAGAVAGRLIGKGQGTDSACDEVLARNR</sequence>
<dbReference type="RefSeq" id="WP_380915070.1">
    <property type="nucleotide sequence ID" value="NZ_JBHTLS010000135.1"/>
</dbReference>
<gene>
    <name evidence="2" type="ORF">ACFQ24_21645</name>
</gene>
<proteinExistence type="predicted"/>
<dbReference type="EMBL" id="JBHTLS010000135">
    <property type="protein sequence ID" value="MFD1107481.1"/>
    <property type="molecule type" value="Genomic_DNA"/>
</dbReference>
<name>A0ABW3P439_9SPHN</name>
<evidence type="ECO:0000313" key="2">
    <source>
        <dbReference type="EMBL" id="MFD1107481.1"/>
    </source>
</evidence>
<accession>A0ABW3P439</accession>